<accession>A0A3N1YCK4</accession>
<keyword evidence="9" id="KW-1185">Reference proteome</keyword>
<dbReference type="PIRSF" id="PIRSF003107">
    <property type="entry name" value="PhoU"/>
    <property type="match status" value="1"/>
</dbReference>
<feature type="domain" description="PhoU" evidence="7">
    <location>
        <begin position="26"/>
        <end position="111"/>
    </location>
</feature>
<dbReference type="PANTHER" id="PTHR42930">
    <property type="entry name" value="PHOSPHATE-SPECIFIC TRANSPORT SYSTEM ACCESSORY PROTEIN PHOU"/>
    <property type="match status" value="1"/>
</dbReference>
<organism evidence="8 9">
    <name type="scientific">Inmirania thermothiophila</name>
    <dbReference type="NCBI Taxonomy" id="1750597"/>
    <lineage>
        <taxon>Bacteria</taxon>
        <taxon>Pseudomonadati</taxon>
        <taxon>Pseudomonadota</taxon>
        <taxon>Gammaproteobacteria</taxon>
        <taxon>Chromatiales</taxon>
        <taxon>Ectothiorhodospiraceae</taxon>
        <taxon>Inmirania</taxon>
    </lineage>
</organism>
<evidence type="ECO:0000313" key="9">
    <source>
        <dbReference type="Proteomes" id="UP000276634"/>
    </source>
</evidence>
<comment type="subunit">
    <text evidence="6">Homodimer.</text>
</comment>
<dbReference type="GO" id="GO:0030643">
    <property type="term" value="P:intracellular phosphate ion homeostasis"/>
    <property type="evidence" value="ECO:0007669"/>
    <property type="project" value="InterPro"/>
</dbReference>
<evidence type="ECO:0000256" key="6">
    <source>
        <dbReference type="PIRNR" id="PIRNR003107"/>
    </source>
</evidence>
<dbReference type="GO" id="GO:0045936">
    <property type="term" value="P:negative regulation of phosphate metabolic process"/>
    <property type="evidence" value="ECO:0007669"/>
    <property type="project" value="InterPro"/>
</dbReference>
<sequence length="235" mass="26527">MRKPEIGHHISHRFDEELEDVRNRVLAMGGLVEEQLRDALRALAEGDGALGEHVIANDAKVNALEVAIDDECSKIIALRQPAASDLRFIVAIIKTITDLERIGDEAEKIGRMAVRLAEVSDPARYYGEVETLGERVQQVLHGALDAFARTDTRAAYEVAAADERVDKEYEAVLRQLITYMMEDPRTIKRVLDVIWCARALERIGDHAKNICEYVIYLVEGKDIRHTHPAPLEHRE</sequence>
<dbReference type="RefSeq" id="WP_123400765.1">
    <property type="nucleotide sequence ID" value="NZ_RJVI01000001.1"/>
</dbReference>
<comment type="caution">
    <text evidence="8">The sequence shown here is derived from an EMBL/GenBank/DDBJ whole genome shotgun (WGS) entry which is preliminary data.</text>
</comment>
<evidence type="ECO:0000256" key="4">
    <source>
        <dbReference type="ARBA" id="ARBA00022490"/>
    </source>
</evidence>
<dbReference type="Proteomes" id="UP000276634">
    <property type="component" value="Unassembled WGS sequence"/>
</dbReference>
<dbReference type="SUPFAM" id="SSF109755">
    <property type="entry name" value="PhoU-like"/>
    <property type="match status" value="1"/>
</dbReference>
<dbReference type="AlphaFoldDB" id="A0A3N1YCK4"/>
<dbReference type="GO" id="GO:0005737">
    <property type="term" value="C:cytoplasm"/>
    <property type="evidence" value="ECO:0007669"/>
    <property type="project" value="UniProtKB-SubCell"/>
</dbReference>
<comment type="subcellular location">
    <subcellularLocation>
        <location evidence="1 6">Cytoplasm</location>
    </subcellularLocation>
</comment>
<dbReference type="InterPro" id="IPR026022">
    <property type="entry name" value="PhoU_dom"/>
</dbReference>
<dbReference type="OrthoDB" id="9814256at2"/>
<dbReference type="Pfam" id="PF01895">
    <property type="entry name" value="PhoU"/>
    <property type="match status" value="2"/>
</dbReference>
<gene>
    <name evidence="8" type="ORF">EDC57_1044</name>
</gene>
<name>A0A3N1YCK4_9GAMM</name>
<evidence type="ECO:0000313" key="8">
    <source>
        <dbReference type="EMBL" id="ROR35127.1"/>
    </source>
</evidence>
<keyword evidence="3 6" id="KW-0813">Transport</keyword>
<dbReference type="Gene3D" id="1.20.58.220">
    <property type="entry name" value="Phosphate transport system protein phou homolog 2, domain 2"/>
    <property type="match status" value="2"/>
</dbReference>
<evidence type="ECO:0000256" key="2">
    <source>
        <dbReference type="ARBA" id="ARBA00008107"/>
    </source>
</evidence>
<comment type="similarity">
    <text evidence="2 6">Belongs to the PhoU family.</text>
</comment>
<comment type="function">
    <text evidence="6">Plays a role in the regulation of phosphate uptake.</text>
</comment>
<dbReference type="InterPro" id="IPR038078">
    <property type="entry name" value="PhoU-like_sf"/>
</dbReference>
<reference evidence="8 9" key="1">
    <citation type="submission" date="2018-11" db="EMBL/GenBank/DDBJ databases">
        <title>Genomic Encyclopedia of Type Strains, Phase IV (KMG-IV): sequencing the most valuable type-strain genomes for metagenomic binning, comparative biology and taxonomic classification.</title>
        <authorList>
            <person name="Goeker M."/>
        </authorList>
    </citation>
    <scope>NUCLEOTIDE SEQUENCE [LARGE SCALE GENOMIC DNA]</scope>
    <source>
        <strain evidence="8 9">DSM 100275</strain>
    </source>
</reference>
<dbReference type="FunFam" id="1.20.58.220:FF:000001">
    <property type="entry name" value="Phosphate-specific transport system accessory protein PhoU"/>
    <property type="match status" value="1"/>
</dbReference>
<keyword evidence="4 6" id="KW-0963">Cytoplasm</keyword>
<protein>
    <recommendedName>
        <fullName evidence="6">Phosphate-specific transport system accessory protein PhoU</fullName>
    </recommendedName>
</protein>
<dbReference type="PANTHER" id="PTHR42930:SF3">
    <property type="entry name" value="PHOSPHATE-SPECIFIC TRANSPORT SYSTEM ACCESSORY PROTEIN PHOU"/>
    <property type="match status" value="1"/>
</dbReference>
<keyword evidence="5 6" id="KW-0592">Phosphate transport</keyword>
<evidence type="ECO:0000256" key="3">
    <source>
        <dbReference type="ARBA" id="ARBA00022448"/>
    </source>
</evidence>
<proteinExistence type="inferred from homology"/>
<evidence type="ECO:0000256" key="5">
    <source>
        <dbReference type="ARBA" id="ARBA00022592"/>
    </source>
</evidence>
<dbReference type="FunFam" id="1.20.58.220:FF:000002">
    <property type="entry name" value="Phosphate-specific transport system accessory protein PhoU"/>
    <property type="match status" value="1"/>
</dbReference>
<evidence type="ECO:0000256" key="1">
    <source>
        <dbReference type="ARBA" id="ARBA00004496"/>
    </source>
</evidence>
<feature type="domain" description="PhoU" evidence="7">
    <location>
        <begin position="130"/>
        <end position="214"/>
    </location>
</feature>
<dbReference type="GO" id="GO:0006817">
    <property type="term" value="P:phosphate ion transport"/>
    <property type="evidence" value="ECO:0007669"/>
    <property type="project" value="UniProtKB-KW"/>
</dbReference>
<dbReference type="InterPro" id="IPR028366">
    <property type="entry name" value="PhoU"/>
</dbReference>
<evidence type="ECO:0000259" key="7">
    <source>
        <dbReference type="Pfam" id="PF01895"/>
    </source>
</evidence>
<dbReference type="NCBIfam" id="TIGR02135">
    <property type="entry name" value="phoU_full"/>
    <property type="match status" value="1"/>
</dbReference>
<dbReference type="EMBL" id="RJVI01000001">
    <property type="protein sequence ID" value="ROR35127.1"/>
    <property type="molecule type" value="Genomic_DNA"/>
</dbReference>